<gene>
    <name evidence="1" type="ORF">GCM10025869_10180</name>
</gene>
<organism evidence="1 2">
    <name type="scientific">Homoserinibacter gongjuensis</name>
    <dbReference type="NCBI Taxonomy" id="1162968"/>
    <lineage>
        <taxon>Bacteria</taxon>
        <taxon>Bacillati</taxon>
        <taxon>Actinomycetota</taxon>
        <taxon>Actinomycetes</taxon>
        <taxon>Micrococcales</taxon>
        <taxon>Microbacteriaceae</taxon>
        <taxon>Homoserinibacter</taxon>
    </lineage>
</organism>
<evidence type="ECO:0000313" key="1">
    <source>
        <dbReference type="EMBL" id="GMA90489.1"/>
    </source>
</evidence>
<evidence type="ECO:0000313" key="2">
    <source>
        <dbReference type="Proteomes" id="UP001157069"/>
    </source>
</evidence>
<accession>A0ABQ6JT55</accession>
<name>A0ABQ6JT55_9MICO</name>
<dbReference type="Proteomes" id="UP001157069">
    <property type="component" value="Unassembled WGS sequence"/>
</dbReference>
<dbReference type="RefSeq" id="WP_284298276.1">
    <property type="nucleotide sequence ID" value="NZ_BSVA01000001.1"/>
</dbReference>
<protein>
    <submittedName>
        <fullName evidence="1">Uncharacterized protein</fullName>
    </submittedName>
</protein>
<dbReference type="EMBL" id="BSVA01000001">
    <property type="protein sequence ID" value="GMA90489.1"/>
    <property type="molecule type" value="Genomic_DNA"/>
</dbReference>
<reference evidence="2" key="1">
    <citation type="journal article" date="2019" name="Int. J. Syst. Evol. Microbiol.">
        <title>The Global Catalogue of Microorganisms (GCM) 10K type strain sequencing project: providing services to taxonomists for standard genome sequencing and annotation.</title>
        <authorList>
            <consortium name="The Broad Institute Genomics Platform"/>
            <consortium name="The Broad Institute Genome Sequencing Center for Infectious Disease"/>
            <person name="Wu L."/>
            <person name="Ma J."/>
        </authorList>
    </citation>
    <scope>NUCLEOTIDE SEQUENCE [LARGE SCALE GENOMIC DNA]</scope>
    <source>
        <strain evidence="2">NBRC 108755</strain>
    </source>
</reference>
<proteinExistence type="predicted"/>
<comment type="caution">
    <text evidence="1">The sequence shown here is derived from an EMBL/GenBank/DDBJ whole genome shotgun (WGS) entry which is preliminary data.</text>
</comment>
<keyword evidence="2" id="KW-1185">Reference proteome</keyword>
<sequence>MKSPTVRAGRLLDAQLHLLDRQVLDRSGTPVTAVDDLELTDVPLGTDLAKVEPPVIENLLAGAVLGTRIFGGRTPDNRWHRIPWSVIAKLDVAISLEADADDFDVRWSERWVRDRIVARIPGVAMILSDLLGTEVREADGTAVGRVIDARFRLEGNTSPSRARLVGLIVSRGAVASYLGYERTAASRPVLLDKLLRALHRGSFLVLWQDIERIEEHQVLLRSGYERQSSVLDPDAQASSDR</sequence>